<keyword evidence="1 5" id="KW-0436">Ligase</keyword>
<dbReference type="GO" id="GO:0016881">
    <property type="term" value="F:acid-amino acid ligase activity"/>
    <property type="evidence" value="ECO:0007669"/>
    <property type="project" value="InterPro"/>
</dbReference>
<gene>
    <name evidence="5" type="ORF">PH603_06705</name>
</gene>
<keyword evidence="6" id="KW-1185">Reference proteome</keyword>
<evidence type="ECO:0000256" key="2">
    <source>
        <dbReference type="ARBA" id="ARBA00022741"/>
    </source>
</evidence>
<dbReference type="GO" id="GO:0005524">
    <property type="term" value="F:ATP binding"/>
    <property type="evidence" value="ECO:0007669"/>
    <property type="project" value="UniProtKB-KW"/>
</dbReference>
<keyword evidence="2" id="KW-0547">Nucleotide-binding</keyword>
<evidence type="ECO:0000313" key="6">
    <source>
        <dbReference type="Proteomes" id="UP001217500"/>
    </source>
</evidence>
<protein>
    <submittedName>
        <fullName evidence="5">Mur ligase family protein</fullName>
    </submittedName>
</protein>
<dbReference type="Pfam" id="PF08245">
    <property type="entry name" value="Mur_ligase_M"/>
    <property type="match status" value="1"/>
</dbReference>
<dbReference type="KEGG" id="gso:PH603_06705"/>
<reference evidence="5" key="1">
    <citation type="submission" date="2023-01" db="EMBL/GenBank/DDBJ databases">
        <title>The genome sequence of Kordiimonadaceae bacterium 6D33.</title>
        <authorList>
            <person name="Liu Y."/>
        </authorList>
    </citation>
    <scope>NUCLEOTIDE SEQUENCE</scope>
    <source>
        <strain evidence="5">6D33</strain>
    </source>
</reference>
<dbReference type="SUPFAM" id="SSF53623">
    <property type="entry name" value="MurD-like peptide ligases, catalytic domain"/>
    <property type="match status" value="1"/>
</dbReference>
<dbReference type="PANTHER" id="PTHR43024">
    <property type="entry name" value="UDP-N-ACETYLMURAMOYL-TRIPEPTIDE--D-ALANYL-D-ALANINE LIGASE"/>
    <property type="match status" value="1"/>
</dbReference>
<accession>A0AAE9XSA9</accession>
<dbReference type="SUPFAM" id="SSF63418">
    <property type="entry name" value="MurE/MurF N-terminal domain"/>
    <property type="match status" value="1"/>
</dbReference>
<feature type="domain" description="Mur ligase central" evidence="4">
    <location>
        <begin position="123"/>
        <end position="300"/>
    </location>
</feature>
<evidence type="ECO:0000256" key="3">
    <source>
        <dbReference type="ARBA" id="ARBA00022840"/>
    </source>
</evidence>
<dbReference type="InterPro" id="IPR035911">
    <property type="entry name" value="MurE/MurF_N"/>
</dbReference>
<dbReference type="AlphaFoldDB" id="A0AAE9XSA9"/>
<evidence type="ECO:0000313" key="5">
    <source>
        <dbReference type="EMBL" id="WCL55447.1"/>
    </source>
</evidence>
<proteinExistence type="predicted"/>
<evidence type="ECO:0000259" key="4">
    <source>
        <dbReference type="Pfam" id="PF08245"/>
    </source>
</evidence>
<dbReference type="Gene3D" id="3.40.1190.10">
    <property type="entry name" value="Mur-like, catalytic domain"/>
    <property type="match status" value="1"/>
</dbReference>
<dbReference type="RefSeq" id="WP_289505260.1">
    <property type="nucleotide sequence ID" value="NZ_CP116805.1"/>
</dbReference>
<keyword evidence="3" id="KW-0067">ATP-binding</keyword>
<dbReference type="PANTHER" id="PTHR43024:SF1">
    <property type="entry name" value="UDP-N-ACETYLMURAMOYL-TRIPEPTIDE--D-ALANYL-D-ALANINE LIGASE"/>
    <property type="match status" value="1"/>
</dbReference>
<evidence type="ECO:0000256" key="1">
    <source>
        <dbReference type="ARBA" id="ARBA00022598"/>
    </source>
</evidence>
<dbReference type="InterPro" id="IPR051046">
    <property type="entry name" value="MurCDEF_CellWall_CoF430Synth"/>
</dbReference>
<sequence>MDISEPLWTSSECEIACGRQRRRPWYADGVQTSASSVLPGDLYIALELEGRDDEEELATAFNRGAVAAIVPTSSPASDIVDDRMMAVPDMEATIASLARYARLRAPMQTVAISGARGNRTLTAALVATLGSTGPVHSARTSGEGDLARTMIRLARGTRFGIFDLGVEEAAAIQPAARLMGADIAVLTGIGADVEDTADAEIRVAAAAALVETLPAETGTAIVAADMPGADRLIGAALATGRQVITVSVDPASGADIAPSRIKECWDCTCVTVDVLGTPVTFKVAAPGRIWAISGLIALTVAVLTGADVGQAALALASVQPIEGRGRHIPLSAAGGHMLMIDHSAGLEAGEMRDVLKGMTRVPTKPGGRRIALLADPEGAPELSLVSAMVSADLSRLFALGDRVAEAGMEAETAVERVVLTQRLAERVISVLRPGDVLLVCGGTGTGLGAVVAELVARCSVDDDHLTLNLRLAE</sequence>
<dbReference type="Proteomes" id="UP001217500">
    <property type="component" value="Chromosome"/>
</dbReference>
<dbReference type="Gene3D" id="3.40.1390.10">
    <property type="entry name" value="MurE/MurF, N-terminal domain"/>
    <property type="match status" value="1"/>
</dbReference>
<dbReference type="InterPro" id="IPR013221">
    <property type="entry name" value="Mur_ligase_cen"/>
</dbReference>
<dbReference type="InterPro" id="IPR036565">
    <property type="entry name" value="Mur-like_cat_sf"/>
</dbReference>
<name>A0AAE9XSA9_9PROT</name>
<organism evidence="5 6">
    <name type="scientific">Gimibacter soli</name>
    <dbReference type="NCBI Taxonomy" id="3024400"/>
    <lineage>
        <taxon>Bacteria</taxon>
        <taxon>Pseudomonadati</taxon>
        <taxon>Pseudomonadota</taxon>
        <taxon>Alphaproteobacteria</taxon>
        <taxon>Kordiimonadales</taxon>
        <taxon>Temperatibacteraceae</taxon>
        <taxon>Gimibacter</taxon>
    </lineage>
</organism>
<dbReference type="EMBL" id="CP116805">
    <property type="protein sequence ID" value="WCL55447.1"/>
    <property type="molecule type" value="Genomic_DNA"/>
</dbReference>